<dbReference type="CDD" id="cd00082">
    <property type="entry name" value="HisKA"/>
    <property type="match status" value="1"/>
</dbReference>
<dbReference type="Pfam" id="PF08448">
    <property type="entry name" value="PAS_4"/>
    <property type="match status" value="1"/>
</dbReference>
<evidence type="ECO:0000256" key="4">
    <source>
        <dbReference type="ARBA" id="ARBA00023012"/>
    </source>
</evidence>
<dbReference type="SMART" id="SM00387">
    <property type="entry name" value="HATPase_c"/>
    <property type="match status" value="1"/>
</dbReference>
<dbReference type="Gene3D" id="1.10.287.130">
    <property type="match status" value="1"/>
</dbReference>
<dbReference type="InterPro" id="IPR036641">
    <property type="entry name" value="HPT_dom_sf"/>
</dbReference>
<dbReference type="GO" id="GO:0000155">
    <property type="term" value="F:phosphorelay sensor kinase activity"/>
    <property type="evidence" value="ECO:0007669"/>
    <property type="project" value="InterPro"/>
</dbReference>
<dbReference type="InterPro" id="IPR000014">
    <property type="entry name" value="PAS"/>
</dbReference>
<dbReference type="InterPro" id="IPR036097">
    <property type="entry name" value="HisK_dim/P_sf"/>
</dbReference>
<dbReference type="InterPro" id="IPR013655">
    <property type="entry name" value="PAS_fold_3"/>
</dbReference>
<dbReference type="InterPro" id="IPR000700">
    <property type="entry name" value="PAS-assoc_C"/>
</dbReference>
<dbReference type="SUPFAM" id="SSF47226">
    <property type="entry name" value="Histidine-containing phosphotransfer domain, HPT domain"/>
    <property type="match status" value="1"/>
</dbReference>
<evidence type="ECO:0000313" key="13">
    <source>
        <dbReference type="Proteomes" id="UP000527143"/>
    </source>
</evidence>
<feature type="domain" description="PAC" evidence="11">
    <location>
        <begin position="394"/>
        <end position="448"/>
    </location>
</feature>
<feature type="domain" description="Response regulatory" evidence="9">
    <location>
        <begin position="711"/>
        <end position="828"/>
    </location>
</feature>
<dbReference type="Pfam" id="PF00072">
    <property type="entry name" value="Response_reg"/>
    <property type="match status" value="1"/>
</dbReference>
<evidence type="ECO:0000259" key="11">
    <source>
        <dbReference type="PROSITE" id="PS50113"/>
    </source>
</evidence>
<dbReference type="InterPro" id="IPR035965">
    <property type="entry name" value="PAS-like_dom_sf"/>
</dbReference>
<dbReference type="InterPro" id="IPR013656">
    <property type="entry name" value="PAS_4"/>
</dbReference>
<comment type="caution">
    <text evidence="12">The sequence shown here is derived from an EMBL/GenBank/DDBJ whole genome shotgun (WGS) entry which is preliminary data.</text>
</comment>
<keyword evidence="4" id="KW-0902">Two-component regulatory system</keyword>
<feature type="domain" description="PAC" evidence="11">
    <location>
        <begin position="269"/>
        <end position="320"/>
    </location>
</feature>
<organism evidence="12 13">
    <name type="scientific">Sphingomonas xinjiangensis</name>
    <dbReference type="NCBI Taxonomy" id="643568"/>
    <lineage>
        <taxon>Bacteria</taxon>
        <taxon>Pseudomonadati</taxon>
        <taxon>Pseudomonadota</taxon>
        <taxon>Alphaproteobacteria</taxon>
        <taxon>Sphingomonadales</taxon>
        <taxon>Sphingomonadaceae</taxon>
        <taxon>Sphingomonas</taxon>
    </lineage>
</organism>
<dbReference type="InterPro" id="IPR003594">
    <property type="entry name" value="HATPase_dom"/>
</dbReference>
<dbReference type="SUPFAM" id="SSF47384">
    <property type="entry name" value="Homodimeric domain of signal transducing histidine kinase"/>
    <property type="match status" value="1"/>
</dbReference>
<feature type="modified residue" description="4-aspartylphosphate" evidence="5">
    <location>
        <position position="760"/>
    </location>
</feature>
<proteinExistence type="predicted"/>
<dbReference type="GO" id="GO:0005886">
    <property type="term" value="C:plasma membrane"/>
    <property type="evidence" value="ECO:0007669"/>
    <property type="project" value="UniProtKB-SubCell"/>
</dbReference>
<dbReference type="InterPro" id="IPR011006">
    <property type="entry name" value="CheY-like_superfamily"/>
</dbReference>
<dbReference type="Proteomes" id="UP000527143">
    <property type="component" value="Unassembled WGS sequence"/>
</dbReference>
<evidence type="ECO:0000259" key="9">
    <source>
        <dbReference type="PROSITE" id="PS50110"/>
    </source>
</evidence>
<dbReference type="InterPro" id="IPR003661">
    <property type="entry name" value="HisK_dim/P_dom"/>
</dbReference>
<dbReference type="Gene3D" id="3.40.50.2300">
    <property type="match status" value="1"/>
</dbReference>
<dbReference type="Pfam" id="PF08447">
    <property type="entry name" value="PAS_3"/>
    <property type="match status" value="2"/>
</dbReference>
<dbReference type="InterPro" id="IPR005467">
    <property type="entry name" value="His_kinase_dom"/>
</dbReference>
<dbReference type="SMART" id="SM00086">
    <property type="entry name" value="PAC"/>
    <property type="match status" value="3"/>
</dbReference>
<dbReference type="Gene3D" id="2.10.70.100">
    <property type="match status" value="1"/>
</dbReference>
<keyword evidence="6" id="KW-0175">Coiled coil</keyword>
<dbReference type="SUPFAM" id="SSF55874">
    <property type="entry name" value="ATPase domain of HSP90 chaperone/DNA topoisomerase II/histidine kinase"/>
    <property type="match status" value="1"/>
</dbReference>
<dbReference type="PRINTS" id="PR00344">
    <property type="entry name" value="BCTRLSENSOR"/>
</dbReference>
<dbReference type="InterPro" id="IPR001789">
    <property type="entry name" value="Sig_transdc_resp-reg_receiver"/>
</dbReference>
<dbReference type="PROSITE" id="PS50113">
    <property type="entry name" value="PAC"/>
    <property type="match status" value="3"/>
</dbReference>
<dbReference type="FunFam" id="3.30.565.10:FF:000010">
    <property type="entry name" value="Sensor histidine kinase RcsC"/>
    <property type="match status" value="1"/>
</dbReference>
<dbReference type="SMART" id="SM00091">
    <property type="entry name" value="PAS"/>
    <property type="match status" value="2"/>
</dbReference>
<dbReference type="PANTHER" id="PTHR45339:SF5">
    <property type="entry name" value="HISTIDINE KINASE"/>
    <property type="match status" value="1"/>
</dbReference>
<dbReference type="InterPro" id="IPR001610">
    <property type="entry name" value="PAC"/>
</dbReference>
<dbReference type="NCBIfam" id="TIGR00229">
    <property type="entry name" value="sensory_box"/>
    <property type="match status" value="2"/>
</dbReference>
<dbReference type="InterPro" id="IPR004358">
    <property type="entry name" value="Sig_transdc_His_kin-like_C"/>
</dbReference>
<comment type="catalytic activity">
    <reaction evidence="1">
        <text>ATP + protein L-histidine = ADP + protein N-phospho-L-histidine.</text>
        <dbReference type="EC" id="2.7.13.3"/>
    </reaction>
</comment>
<feature type="domain" description="PAS" evidence="10">
    <location>
        <begin position="321"/>
        <end position="391"/>
    </location>
</feature>
<dbReference type="CDD" id="cd17546">
    <property type="entry name" value="REC_hyHK_CKI1_RcsC-like"/>
    <property type="match status" value="1"/>
</dbReference>
<dbReference type="Pfam" id="PF00512">
    <property type="entry name" value="HisKA"/>
    <property type="match status" value="1"/>
</dbReference>
<dbReference type="SMART" id="SM00388">
    <property type="entry name" value="HisKA"/>
    <property type="match status" value="1"/>
</dbReference>
<dbReference type="EC" id="2.7.13.3" evidence="2"/>
<accession>A0A840YPM1</accession>
<reference evidence="12 13" key="1">
    <citation type="submission" date="2020-08" db="EMBL/GenBank/DDBJ databases">
        <title>Genomic Encyclopedia of Type Strains, Phase IV (KMG-IV): sequencing the most valuable type-strain genomes for metagenomic binning, comparative biology and taxonomic classification.</title>
        <authorList>
            <person name="Goeker M."/>
        </authorList>
    </citation>
    <scope>NUCLEOTIDE SEQUENCE [LARGE SCALE GENOMIC DNA]</scope>
    <source>
        <strain evidence="12 13">DSM 26736</strain>
    </source>
</reference>
<evidence type="ECO:0000256" key="1">
    <source>
        <dbReference type="ARBA" id="ARBA00000085"/>
    </source>
</evidence>
<dbReference type="Pfam" id="PF02518">
    <property type="entry name" value="HATPase_c"/>
    <property type="match status" value="1"/>
</dbReference>
<sequence>MTFVERHEAWQLDEAIIILLVTGVASLALYARRSHRAHRALEAQSEELMRANTAAEKSAALVRDAEALFKGIFESSPDVHMVYDLKGSTFSLNTMNEAAERSLGTTIAEVRGKEIRDLFPAERAQRGQQNMEEAIALGRGRHTAEERTASGEDVIFDVRVVPLLNAVGEVRHVFVGKRDVTELKRAEVAALQANVLMQTAEKIAHMGYCTFDLITQQVTWSDELWTMLELDPKHGPPSIDKLIDRRHPEDREEAARVLADAIAKGAPNYENSYRLLLPSGKIRHILARGTILRQAGLAVSVFGVLLDVSELKHAEENARASELRYRLMAENSTDVIVTSDLSGKTTFVSPSSEAVTGYTSEDRMGHGPDNITHPDDVVKLRDAFRRLKAGEGPQRVRWRVWHKTQARWVWVESSPALLRDPGTQEVTGYLDVIRDVSAQKEQEEALAAAKLEAEQAMNSKEQFLANMSHELRTPLNSIIGFSRLLSERTGLDAEDQRRIHLVHSAGLALHAVIDNVLDFSKLEANKLELNSSPFEVAEFFTSTVSLLETQAAARDVRLSAQVCPRVPARMIGDPDRLRQILLNLLSNAVKFTHDGSVTTSVTLVGQEDRAARLRVEVTDTGGGIPEDRLATLFNRFVQADATVSRNYGGTGLGLAISRQLVTLMGGDIGVTSELGKGSTFWFEITLPVADEHERTEGKISVPEVQSLDGKRVLVVDDVDLNRELMLALLSRYGCTVTQAEDGAQALAEVEVQSFDLILMDCQMPVMDGFAATRAIREQAGPVSKIPIVALTASAQPEHLARCLAAGMNEHLTKPLNPRSLEVVLQRYLAHGEESEATVAPEAAPPAKPSLRERYAIRRRAMIEALEAMTSAGQFTDDAVSELATMAHNLAGTAGMFGEAELGNAAAELDAGLNVWLPGERPLRIQEYLDIMRAIALRSAQESGPMKPNASA</sequence>
<evidence type="ECO:0000313" key="12">
    <source>
        <dbReference type="EMBL" id="MBB5709872.1"/>
    </source>
</evidence>
<feature type="compositionally biased region" description="Basic and acidic residues" evidence="7">
    <location>
        <begin position="360"/>
        <end position="374"/>
    </location>
</feature>
<feature type="region of interest" description="Disordered" evidence="7">
    <location>
        <begin position="352"/>
        <end position="374"/>
    </location>
</feature>
<feature type="domain" description="PAC" evidence="11">
    <location>
        <begin position="139"/>
        <end position="192"/>
    </location>
</feature>
<dbReference type="CDD" id="cd00130">
    <property type="entry name" value="PAS"/>
    <property type="match status" value="2"/>
</dbReference>
<name>A0A840YPM1_9SPHN</name>
<dbReference type="SUPFAM" id="SSF52172">
    <property type="entry name" value="CheY-like"/>
    <property type="match status" value="1"/>
</dbReference>
<dbReference type="SMART" id="SM00448">
    <property type="entry name" value="REC"/>
    <property type="match status" value="1"/>
</dbReference>
<dbReference type="PROSITE" id="PS50112">
    <property type="entry name" value="PAS"/>
    <property type="match status" value="2"/>
</dbReference>
<evidence type="ECO:0000256" key="7">
    <source>
        <dbReference type="SAM" id="MobiDB-lite"/>
    </source>
</evidence>
<evidence type="ECO:0000259" key="8">
    <source>
        <dbReference type="PROSITE" id="PS50109"/>
    </source>
</evidence>
<dbReference type="Gene3D" id="3.30.565.10">
    <property type="entry name" value="Histidine kinase-like ATPase, C-terminal domain"/>
    <property type="match status" value="1"/>
</dbReference>
<dbReference type="CDD" id="cd16922">
    <property type="entry name" value="HATPase_EvgS-ArcB-TorS-like"/>
    <property type="match status" value="1"/>
</dbReference>
<evidence type="ECO:0000259" key="10">
    <source>
        <dbReference type="PROSITE" id="PS50112"/>
    </source>
</evidence>
<gene>
    <name evidence="12" type="ORF">FHT02_001094</name>
</gene>
<keyword evidence="13" id="KW-1185">Reference proteome</keyword>
<dbReference type="AlphaFoldDB" id="A0A840YPM1"/>
<protein>
    <recommendedName>
        <fullName evidence="2">histidine kinase</fullName>
        <ecNumber evidence="2">2.7.13.3</ecNumber>
    </recommendedName>
</protein>
<dbReference type="PROSITE" id="PS50110">
    <property type="entry name" value="RESPONSE_REGULATORY"/>
    <property type="match status" value="1"/>
</dbReference>
<dbReference type="Gene3D" id="3.30.450.20">
    <property type="entry name" value="PAS domain"/>
    <property type="match status" value="3"/>
</dbReference>
<dbReference type="RefSeq" id="WP_184085231.1">
    <property type="nucleotide sequence ID" value="NZ_JACIJF010000002.1"/>
</dbReference>
<dbReference type="SUPFAM" id="SSF55785">
    <property type="entry name" value="PYP-like sensor domain (PAS domain)"/>
    <property type="match status" value="3"/>
</dbReference>
<feature type="domain" description="PAS" evidence="10">
    <location>
        <begin position="65"/>
        <end position="138"/>
    </location>
</feature>
<evidence type="ECO:0000256" key="6">
    <source>
        <dbReference type="SAM" id="Coils"/>
    </source>
</evidence>
<feature type="domain" description="Histidine kinase" evidence="8">
    <location>
        <begin position="466"/>
        <end position="688"/>
    </location>
</feature>
<dbReference type="GO" id="GO:0005524">
    <property type="term" value="F:ATP binding"/>
    <property type="evidence" value="ECO:0007669"/>
    <property type="project" value="UniProtKB-KW"/>
</dbReference>
<dbReference type="InterPro" id="IPR036890">
    <property type="entry name" value="HATPase_C_sf"/>
</dbReference>
<evidence type="ECO:0000256" key="3">
    <source>
        <dbReference type="ARBA" id="ARBA00022553"/>
    </source>
</evidence>
<dbReference type="PANTHER" id="PTHR45339">
    <property type="entry name" value="HYBRID SIGNAL TRANSDUCTION HISTIDINE KINASE J"/>
    <property type="match status" value="1"/>
</dbReference>
<feature type="coiled-coil region" evidence="6">
    <location>
        <begin position="439"/>
        <end position="466"/>
    </location>
</feature>
<dbReference type="PROSITE" id="PS50109">
    <property type="entry name" value="HIS_KIN"/>
    <property type="match status" value="1"/>
</dbReference>
<evidence type="ECO:0000256" key="5">
    <source>
        <dbReference type="PROSITE-ProRule" id="PRU00169"/>
    </source>
</evidence>
<keyword evidence="3 5" id="KW-0597">Phosphoprotein</keyword>
<dbReference type="EMBL" id="JACIJF010000002">
    <property type="protein sequence ID" value="MBB5709872.1"/>
    <property type="molecule type" value="Genomic_DNA"/>
</dbReference>
<evidence type="ECO:0000256" key="2">
    <source>
        <dbReference type="ARBA" id="ARBA00012438"/>
    </source>
</evidence>